<dbReference type="Proteomes" id="UP000323506">
    <property type="component" value="Chromosome D04"/>
</dbReference>
<evidence type="ECO:0000313" key="2">
    <source>
        <dbReference type="EMBL" id="TYG72451.1"/>
    </source>
</evidence>
<gene>
    <name evidence="2" type="ORF">ES288_D04G022100v1</name>
</gene>
<evidence type="ECO:0000256" key="1">
    <source>
        <dbReference type="SAM" id="MobiDB-lite"/>
    </source>
</evidence>
<dbReference type="EMBL" id="CM017704">
    <property type="protein sequence ID" value="TYG72451.1"/>
    <property type="molecule type" value="Genomic_DNA"/>
</dbReference>
<feature type="region of interest" description="Disordered" evidence="1">
    <location>
        <begin position="100"/>
        <end position="132"/>
    </location>
</feature>
<feature type="compositionally biased region" description="Basic residues" evidence="1">
    <location>
        <begin position="114"/>
        <end position="132"/>
    </location>
</feature>
<keyword evidence="3" id="KW-1185">Reference proteome</keyword>
<dbReference type="AlphaFoldDB" id="A0A5D2CSA6"/>
<proteinExistence type="predicted"/>
<organism evidence="2 3">
    <name type="scientific">Gossypium darwinii</name>
    <name type="common">Darwin's cotton</name>
    <name type="synonym">Gossypium barbadense var. darwinii</name>
    <dbReference type="NCBI Taxonomy" id="34276"/>
    <lineage>
        <taxon>Eukaryota</taxon>
        <taxon>Viridiplantae</taxon>
        <taxon>Streptophyta</taxon>
        <taxon>Embryophyta</taxon>
        <taxon>Tracheophyta</taxon>
        <taxon>Spermatophyta</taxon>
        <taxon>Magnoliopsida</taxon>
        <taxon>eudicotyledons</taxon>
        <taxon>Gunneridae</taxon>
        <taxon>Pentapetalae</taxon>
        <taxon>rosids</taxon>
        <taxon>malvids</taxon>
        <taxon>Malvales</taxon>
        <taxon>Malvaceae</taxon>
        <taxon>Malvoideae</taxon>
        <taxon>Gossypium</taxon>
    </lineage>
</organism>
<evidence type="ECO:0000313" key="3">
    <source>
        <dbReference type="Proteomes" id="UP000323506"/>
    </source>
</evidence>
<dbReference type="EMBL" id="CM017704">
    <property type="protein sequence ID" value="TYG72452.1"/>
    <property type="molecule type" value="Genomic_DNA"/>
</dbReference>
<protein>
    <submittedName>
        <fullName evidence="2">Uncharacterized protein</fullName>
    </submittedName>
</protein>
<name>A0A5D2CSA6_GOSDA</name>
<feature type="region of interest" description="Disordered" evidence="1">
    <location>
        <begin position="31"/>
        <end position="50"/>
    </location>
</feature>
<accession>A0A5D2CSA6</accession>
<reference evidence="2 3" key="1">
    <citation type="submission" date="2019-06" db="EMBL/GenBank/DDBJ databases">
        <title>WGS assembly of Gossypium darwinii.</title>
        <authorList>
            <person name="Chen Z.J."/>
            <person name="Sreedasyam A."/>
            <person name="Ando A."/>
            <person name="Song Q."/>
            <person name="De L."/>
            <person name="Hulse-Kemp A."/>
            <person name="Ding M."/>
            <person name="Ye W."/>
            <person name="Kirkbride R."/>
            <person name="Jenkins J."/>
            <person name="Plott C."/>
            <person name="Lovell J."/>
            <person name="Lin Y.-M."/>
            <person name="Vaughn R."/>
            <person name="Liu B."/>
            <person name="Li W."/>
            <person name="Simpson S."/>
            <person name="Scheffler B."/>
            <person name="Saski C."/>
            <person name="Grover C."/>
            <person name="Hu G."/>
            <person name="Conover J."/>
            <person name="Carlson J."/>
            <person name="Shu S."/>
            <person name="Boston L."/>
            <person name="Williams M."/>
            <person name="Peterson D."/>
            <person name="Mcgee K."/>
            <person name="Jones D."/>
            <person name="Wendel J."/>
            <person name="Stelly D."/>
            <person name="Grimwood J."/>
            <person name="Schmutz J."/>
        </authorList>
    </citation>
    <scope>NUCLEOTIDE SEQUENCE [LARGE SCALE GENOMIC DNA]</scope>
    <source>
        <strain evidence="2">1808015.09</strain>
    </source>
</reference>
<sequence>MHASQVDEGAQCTHEPLVWSAREPTTQAHYKYQHPNPQGLVHGQGKQQTLHNSKLAHLEEEDLTAQKKRKLNQNLDFKPNGNCPLKYPNQIGLALAGRNKRPKISSHKSILQLRRGRTMKHTRDRRRKRHTRTMTRGQIRRLNNQRWALILTVITKKHLWAKCPNCPQI</sequence>